<dbReference type="SUPFAM" id="SSF52172">
    <property type="entry name" value="CheY-like"/>
    <property type="match status" value="1"/>
</dbReference>
<evidence type="ECO:0000259" key="3">
    <source>
        <dbReference type="PROSITE" id="PS50110"/>
    </source>
</evidence>
<evidence type="ECO:0000313" key="5">
    <source>
        <dbReference type="Proteomes" id="UP001155483"/>
    </source>
</evidence>
<evidence type="ECO:0000256" key="1">
    <source>
        <dbReference type="ARBA" id="ARBA00022553"/>
    </source>
</evidence>
<accession>A0A9X3B776</accession>
<dbReference type="PROSITE" id="PS50110">
    <property type="entry name" value="RESPONSE_REGULATORY"/>
    <property type="match status" value="1"/>
</dbReference>
<comment type="caution">
    <text evidence="4">The sequence shown here is derived from an EMBL/GenBank/DDBJ whole genome shotgun (WGS) entry which is preliminary data.</text>
</comment>
<dbReference type="EMBL" id="JAOTIF010000001">
    <property type="protein sequence ID" value="MCU7548196.1"/>
    <property type="molecule type" value="Genomic_DNA"/>
</dbReference>
<dbReference type="InterPro" id="IPR011006">
    <property type="entry name" value="CheY-like_superfamily"/>
</dbReference>
<protein>
    <submittedName>
        <fullName evidence="4">Response regulator</fullName>
    </submittedName>
</protein>
<evidence type="ECO:0000256" key="2">
    <source>
        <dbReference type="PROSITE-ProRule" id="PRU00169"/>
    </source>
</evidence>
<dbReference type="SMART" id="SM00448">
    <property type="entry name" value="REC"/>
    <property type="match status" value="1"/>
</dbReference>
<dbReference type="InterPro" id="IPR050595">
    <property type="entry name" value="Bact_response_regulator"/>
</dbReference>
<organism evidence="4 5">
    <name type="scientific">Paraflavisolibacter caeni</name>
    <dbReference type="NCBI Taxonomy" id="2982496"/>
    <lineage>
        <taxon>Bacteria</taxon>
        <taxon>Pseudomonadati</taxon>
        <taxon>Bacteroidota</taxon>
        <taxon>Chitinophagia</taxon>
        <taxon>Chitinophagales</taxon>
        <taxon>Chitinophagaceae</taxon>
        <taxon>Paraflavisolibacter</taxon>
    </lineage>
</organism>
<keyword evidence="1 2" id="KW-0597">Phosphoprotein</keyword>
<reference evidence="4" key="1">
    <citation type="submission" date="2022-09" db="EMBL/GenBank/DDBJ databases">
        <authorList>
            <person name="Yuan C."/>
            <person name="Ke Z."/>
        </authorList>
    </citation>
    <scope>NUCLEOTIDE SEQUENCE</scope>
    <source>
        <strain evidence="4">LB-8</strain>
    </source>
</reference>
<proteinExistence type="predicted"/>
<dbReference type="Gene3D" id="3.40.50.2300">
    <property type="match status" value="1"/>
</dbReference>
<gene>
    <name evidence="4" type="ORF">OCK74_03680</name>
</gene>
<name>A0A9X3B776_9BACT</name>
<evidence type="ECO:0000313" key="4">
    <source>
        <dbReference type="EMBL" id="MCU7548196.1"/>
    </source>
</evidence>
<dbReference type="Pfam" id="PF00072">
    <property type="entry name" value="Response_reg"/>
    <property type="match status" value="1"/>
</dbReference>
<dbReference type="InterPro" id="IPR001789">
    <property type="entry name" value="Sig_transdc_resp-reg_receiver"/>
</dbReference>
<reference evidence="4" key="2">
    <citation type="submission" date="2023-04" db="EMBL/GenBank/DDBJ databases">
        <title>Paracnuella aquatica gen. nov., sp. nov., a member of the family Chitinophagaceae isolated from a hot spring.</title>
        <authorList>
            <person name="Wang C."/>
        </authorList>
    </citation>
    <scope>NUCLEOTIDE SEQUENCE</scope>
    <source>
        <strain evidence="4">LB-8</strain>
    </source>
</reference>
<sequence length="149" mass="17204">MFDPVINYKSILLIDDDEDDCYLFQRAVSKISSDIEFFCINSAEALWSFLENTKPSIIFIDLHLPKQNGLECLRLIRTIPSFRDIPVIFWSGSSNARNIALAYSYGAQYYFEKPCYINDLVDEISRSLHMNNEMDYPLHEALLNCQTAG</sequence>
<dbReference type="AlphaFoldDB" id="A0A9X3B776"/>
<feature type="domain" description="Response regulatory" evidence="3">
    <location>
        <begin position="10"/>
        <end position="128"/>
    </location>
</feature>
<dbReference type="Proteomes" id="UP001155483">
    <property type="component" value="Unassembled WGS sequence"/>
</dbReference>
<dbReference type="GO" id="GO:0000160">
    <property type="term" value="P:phosphorelay signal transduction system"/>
    <property type="evidence" value="ECO:0007669"/>
    <property type="project" value="InterPro"/>
</dbReference>
<keyword evidence="5" id="KW-1185">Reference proteome</keyword>
<dbReference type="PANTHER" id="PTHR44591:SF23">
    <property type="entry name" value="CHEY SUBFAMILY"/>
    <property type="match status" value="1"/>
</dbReference>
<dbReference type="PANTHER" id="PTHR44591">
    <property type="entry name" value="STRESS RESPONSE REGULATOR PROTEIN 1"/>
    <property type="match status" value="1"/>
</dbReference>
<dbReference type="RefSeq" id="WP_279295640.1">
    <property type="nucleotide sequence ID" value="NZ_JAOTIF010000001.1"/>
</dbReference>
<feature type="modified residue" description="4-aspartylphosphate" evidence="2">
    <location>
        <position position="61"/>
    </location>
</feature>